<keyword evidence="2" id="KW-0805">Transcription regulation</keyword>
<protein>
    <submittedName>
        <fullName evidence="5">BlaI/MecI/CopY family transcriptional regulator</fullName>
    </submittedName>
</protein>
<dbReference type="InterPro" id="IPR036388">
    <property type="entry name" value="WH-like_DNA-bd_sf"/>
</dbReference>
<comment type="caution">
    <text evidence="5">The sequence shown here is derived from an EMBL/GenBank/DDBJ whole genome shotgun (WGS) entry which is preliminary data.</text>
</comment>
<evidence type="ECO:0000313" key="5">
    <source>
        <dbReference type="EMBL" id="MFD2553368.1"/>
    </source>
</evidence>
<accession>A0ABW5KYI7</accession>
<proteinExistence type="inferred from homology"/>
<dbReference type="Gene3D" id="1.10.10.10">
    <property type="entry name" value="Winged helix-like DNA-binding domain superfamily/Winged helix DNA-binding domain"/>
    <property type="match status" value="1"/>
</dbReference>
<dbReference type="InterPro" id="IPR036390">
    <property type="entry name" value="WH_DNA-bd_sf"/>
</dbReference>
<dbReference type="InterPro" id="IPR005650">
    <property type="entry name" value="BlaI_family"/>
</dbReference>
<keyword evidence="4" id="KW-0804">Transcription</keyword>
<keyword evidence="6" id="KW-1185">Reference proteome</keyword>
<name>A0ABW5KYI7_9SPHI</name>
<evidence type="ECO:0000256" key="4">
    <source>
        <dbReference type="ARBA" id="ARBA00023163"/>
    </source>
</evidence>
<sequence length="122" mass="14214">MDEIKELTKAEEQIMQELWDMGGGFVKEVIDRLPEPKPAYNTVSTIIRILQAKGFVDHQAFGKSHRYIPTISKEMYKKVVADKLLNGYFDNSPKRMLSFFLEENKLDVKELDEILAIINRHK</sequence>
<dbReference type="PIRSF" id="PIRSF019455">
    <property type="entry name" value="CopR_AtkY"/>
    <property type="match status" value="1"/>
</dbReference>
<dbReference type="Proteomes" id="UP001597440">
    <property type="component" value="Unassembled WGS sequence"/>
</dbReference>
<dbReference type="Gene3D" id="1.10.4040.10">
    <property type="entry name" value="Penicillinase repressor domain"/>
    <property type="match status" value="1"/>
</dbReference>
<comment type="similarity">
    <text evidence="1">Belongs to the BlaI transcriptional regulatory family.</text>
</comment>
<reference evidence="6" key="1">
    <citation type="journal article" date="2019" name="Int. J. Syst. Evol. Microbiol.">
        <title>The Global Catalogue of Microorganisms (GCM) 10K type strain sequencing project: providing services to taxonomists for standard genome sequencing and annotation.</title>
        <authorList>
            <consortium name="The Broad Institute Genomics Platform"/>
            <consortium name="The Broad Institute Genome Sequencing Center for Infectious Disease"/>
            <person name="Wu L."/>
            <person name="Ma J."/>
        </authorList>
    </citation>
    <scope>NUCLEOTIDE SEQUENCE [LARGE SCALE GENOMIC DNA]</scope>
    <source>
        <strain evidence="6">KCTC 52298</strain>
    </source>
</reference>
<organism evidence="5 6">
    <name type="scientific">Sphingobacterium tabacisoli</name>
    <dbReference type="NCBI Taxonomy" id="2044855"/>
    <lineage>
        <taxon>Bacteria</taxon>
        <taxon>Pseudomonadati</taxon>
        <taxon>Bacteroidota</taxon>
        <taxon>Sphingobacteriia</taxon>
        <taxon>Sphingobacteriales</taxon>
        <taxon>Sphingobacteriaceae</taxon>
        <taxon>Sphingobacterium</taxon>
    </lineage>
</organism>
<dbReference type="RefSeq" id="WP_210355258.1">
    <property type="nucleotide sequence ID" value="NZ_JAEQMU010000004.1"/>
</dbReference>
<dbReference type="EMBL" id="JBHULD010000004">
    <property type="protein sequence ID" value="MFD2553368.1"/>
    <property type="molecule type" value="Genomic_DNA"/>
</dbReference>
<evidence type="ECO:0000256" key="3">
    <source>
        <dbReference type="ARBA" id="ARBA00023125"/>
    </source>
</evidence>
<dbReference type="Pfam" id="PF03965">
    <property type="entry name" value="Penicillinase_R"/>
    <property type="match status" value="1"/>
</dbReference>
<evidence type="ECO:0000313" key="6">
    <source>
        <dbReference type="Proteomes" id="UP001597440"/>
    </source>
</evidence>
<evidence type="ECO:0000256" key="2">
    <source>
        <dbReference type="ARBA" id="ARBA00023015"/>
    </source>
</evidence>
<keyword evidence="3" id="KW-0238">DNA-binding</keyword>
<dbReference type="SUPFAM" id="SSF46785">
    <property type="entry name" value="Winged helix' DNA-binding domain"/>
    <property type="match status" value="1"/>
</dbReference>
<evidence type="ECO:0000256" key="1">
    <source>
        <dbReference type="ARBA" id="ARBA00011046"/>
    </source>
</evidence>
<gene>
    <name evidence="5" type="ORF">ACFSQW_03115</name>
</gene>